<evidence type="ECO:0000256" key="10">
    <source>
        <dbReference type="SAM" id="Phobius"/>
    </source>
</evidence>
<evidence type="ECO:0000256" key="6">
    <source>
        <dbReference type="ARBA" id="ARBA00022692"/>
    </source>
</evidence>
<keyword evidence="4" id="KW-1003">Cell membrane</keyword>
<dbReference type="InterPro" id="IPR003004">
    <property type="entry name" value="GspF/PilC"/>
</dbReference>
<proteinExistence type="inferred from homology"/>
<keyword evidence="5" id="KW-0997">Cell inner membrane</keyword>
<dbReference type="FunFam" id="1.20.81.30:FF:000001">
    <property type="entry name" value="Type II secretion system protein F"/>
    <property type="match status" value="2"/>
</dbReference>
<reference evidence="12 13" key="1">
    <citation type="submission" date="2019-04" db="EMBL/GenBank/DDBJ databases">
        <title>Genome sequence of Bacillus hwajinpoensis strain Y2.</title>
        <authorList>
            <person name="Fair J.L."/>
            <person name="Maclea K.S."/>
        </authorList>
    </citation>
    <scope>NUCLEOTIDE SEQUENCE [LARGE SCALE GENOMIC DNA]</scope>
    <source>
        <strain evidence="12 13">Y2</strain>
    </source>
</reference>
<evidence type="ECO:0000256" key="9">
    <source>
        <dbReference type="RuleBase" id="RU003923"/>
    </source>
</evidence>
<comment type="caution">
    <text evidence="12">The sequence shown here is derived from an EMBL/GenBank/DDBJ whole genome shotgun (WGS) entry which is preliminary data.</text>
</comment>
<comment type="subcellular location">
    <subcellularLocation>
        <location evidence="1">Cell inner membrane</location>
        <topology evidence="1">Multi-pass membrane protein</topology>
    </subcellularLocation>
    <subcellularLocation>
        <location evidence="9">Cell membrane</location>
        <topology evidence="9">Multi-pass membrane protein</topology>
    </subcellularLocation>
</comment>
<dbReference type="EMBL" id="SWFM01000003">
    <property type="protein sequence ID" value="TKD70298.1"/>
    <property type="molecule type" value="Genomic_DNA"/>
</dbReference>
<evidence type="ECO:0000259" key="11">
    <source>
        <dbReference type="Pfam" id="PF00482"/>
    </source>
</evidence>
<keyword evidence="8 10" id="KW-0472">Membrane</keyword>
<dbReference type="OrthoDB" id="9805682at2"/>
<dbReference type="PANTHER" id="PTHR30012:SF0">
    <property type="entry name" value="TYPE II SECRETION SYSTEM PROTEIN F-RELATED"/>
    <property type="match status" value="1"/>
</dbReference>
<dbReference type="InterPro" id="IPR001992">
    <property type="entry name" value="T2SS_GspF/T4SS_PilC_CS"/>
</dbReference>
<accession>A0A4V5PYJ3</accession>
<evidence type="ECO:0000313" key="12">
    <source>
        <dbReference type="EMBL" id="TKD70298.1"/>
    </source>
</evidence>
<keyword evidence="3 9" id="KW-0813">Transport</keyword>
<evidence type="ECO:0000256" key="5">
    <source>
        <dbReference type="ARBA" id="ARBA00022519"/>
    </source>
</evidence>
<dbReference type="PROSITE" id="PS00874">
    <property type="entry name" value="T2SP_F"/>
    <property type="match status" value="1"/>
</dbReference>
<evidence type="ECO:0000256" key="1">
    <source>
        <dbReference type="ARBA" id="ARBA00004429"/>
    </source>
</evidence>
<dbReference type="RefSeq" id="WP_136947703.1">
    <property type="nucleotide sequence ID" value="NZ_SWFM01000003.1"/>
</dbReference>
<organism evidence="12 13">
    <name type="scientific">Guptibacillus hwajinpoensis</name>
    <dbReference type="NCBI Taxonomy" id="208199"/>
    <lineage>
        <taxon>Bacteria</taxon>
        <taxon>Bacillati</taxon>
        <taxon>Bacillota</taxon>
        <taxon>Bacilli</taxon>
        <taxon>Bacillales</taxon>
        <taxon>Guptibacillaceae</taxon>
        <taxon>Guptibacillus</taxon>
    </lineage>
</organism>
<sequence>MSQFQYVGKTAKGRMKKGSLTGESKREVILELREKGIAVMEIQEVNASLLAKDISIGNPVKLRDFVVYLRQFATLLRAGISIVDATAILSEQTESKALGRALKTIEEELRTGNPFSEAAAKHPKVFPPMFTNMVYAGEVSGGMDEALERLGEYFEKQHKTKQKVISAMTYPVIVGIVAIGVVIFLLASVVPTFADMLEDLGGDLPAITQFVMGASNIVQVYWWLIILVIVLIVGFISIIRQKSYSKYYFDYAILKLPLFGKILQKATLARMTRTLSSLFSSSVPILQSLAIVEKVVGNEVVVRVLRDSRTSLEQGKRLTEPMKKHWIFPPLVTQMIAIGEETGSLDAMLAKVADFYEDEVENATDRLKAMIEPLMIVFLASIVGVIVLSIIVPMFEIYNNVG</sequence>
<dbReference type="InterPro" id="IPR042094">
    <property type="entry name" value="T2SS_GspF_sf"/>
</dbReference>
<feature type="domain" description="Type II secretion system protein GspF" evidence="11">
    <location>
        <begin position="68"/>
        <end position="191"/>
    </location>
</feature>
<evidence type="ECO:0000313" key="13">
    <source>
        <dbReference type="Proteomes" id="UP000310541"/>
    </source>
</evidence>
<gene>
    <name evidence="12" type="ORF">FBF83_13765</name>
</gene>
<dbReference type="AlphaFoldDB" id="A0A4V5PYJ3"/>
<evidence type="ECO:0000256" key="3">
    <source>
        <dbReference type="ARBA" id="ARBA00022448"/>
    </source>
</evidence>
<evidence type="ECO:0000256" key="7">
    <source>
        <dbReference type="ARBA" id="ARBA00022989"/>
    </source>
</evidence>
<feature type="transmembrane region" description="Helical" evidence="10">
    <location>
        <begin position="167"/>
        <end position="190"/>
    </location>
</feature>
<evidence type="ECO:0000256" key="8">
    <source>
        <dbReference type="ARBA" id="ARBA00023136"/>
    </source>
</evidence>
<dbReference type="Pfam" id="PF00482">
    <property type="entry name" value="T2SSF"/>
    <property type="match status" value="2"/>
</dbReference>
<feature type="transmembrane region" description="Helical" evidence="10">
    <location>
        <begin position="220"/>
        <end position="239"/>
    </location>
</feature>
<dbReference type="Proteomes" id="UP000310541">
    <property type="component" value="Unassembled WGS sequence"/>
</dbReference>
<protein>
    <submittedName>
        <fullName evidence="12">Type II secretion system F family protein</fullName>
    </submittedName>
</protein>
<evidence type="ECO:0000256" key="2">
    <source>
        <dbReference type="ARBA" id="ARBA00005745"/>
    </source>
</evidence>
<feature type="domain" description="Type II secretion system protein GspF" evidence="11">
    <location>
        <begin position="272"/>
        <end position="393"/>
    </location>
</feature>
<dbReference type="Gene3D" id="1.20.81.30">
    <property type="entry name" value="Type II secretion system (T2SS), domain F"/>
    <property type="match status" value="2"/>
</dbReference>
<feature type="transmembrane region" description="Helical" evidence="10">
    <location>
        <begin position="374"/>
        <end position="395"/>
    </location>
</feature>
<evidence type="ECO:0000256" key="4">
    <source>
        <dbReference type="ARBA" id="ARBA00022475"/>
    </source>
</evidence>
<dbReference type="GO" id="GO:0005886">
    <property type="term" value="C:plasma membrane"/>
    <property type="evidence" value="ECO:0007669"/>
    <property type="project" value="UniProtKB-SubCell"/>
</dbReference>
<dbReference type="PRINTS" id="PR00812">
    <property type="entry name" value="BCTERIALGSPF"/>
</dbReference>
<dbReference type="PANTHER" id="PTHR30012">
    <property type="entry name" value="GENERAL SECRETION PATHWAY PROTEIN"/>
    <property type="match status" value="1"/>
</dbReference>
<dbReference type="GO" id="GO:0009306">
    <property type="term" value="P:protein secretion"/>
    <property type="evidence" value="ECO:0007669"/>
    <property type="project" value="InterPro"/>
</dbReference>
<keyword evidence="7 10" id="KW-1133">Transmembrane helix</keyword>
<keyword evidence="6 9" id="KW-0812">Transmembrane</keyword>
<comment type="similarity">
    <text evidence="2 9">Belongs to the GSP F family.</text>
</comment>
<name>A0A4V5PYJ3_9BACL</name>
<dbReference type="InterPro" id="IPR018076">
    <property type="entry name" value="T2SS_GspF_dom"/>
</dbReference>